<gene>
    <name evidence="1" type="ORF">TWF102_006092</name>
</gene>
<evidence type="ECO:0000313" key="1">
    <source>
        <dbReference type="EMBL" id="KAF3098535.1"/>
    </source>
</evidence>
<accession>A0A7C8J9J4</accession>
<comment type="caution">
    <text evidence="1">The sequence shown here is derived from an EMBL/GenBank/DDBJ whole genome shotgun (WGS) entry which is preliminary data.</text>
</comment>
<proteinExistence type="predicted"/>
<sequence length="616" mass="68771">MEVFEIAGKGDPIEIIASPPTLMPEYTTNPVLNLDPPPEKELVILKLPQDEARRKKIESLIAEVHAVSNSKASLSIGRSKKKQKVLKAVKFYSPKYWTQKLKPPGMLGTNATSIEVSSGSSEVNLAFKHRKLHGSGTGFIRYQTVQSDNGLTDYYKTFCGVKCLSSSAHVNQPLMDSDDILGLLAVAEHRNIDFLPFQCDNSNPIGIGGTAKITRGAKISTNRGDKEYNFGLVFKRTQSEIEYKNRAEVFRAVLSEVYILGHPVVRHHPNISSLQGICWEIIHNEPWPVLIFKQAPYGDLGQFMKSGIELEFKDKIKICWEIGNALQLMHKCSNKTIPGRYKGGVERPSDHDRARYAISQQKGTPQFATYASEMVLSLLDSSSGNSRQRSALDGFFGRVLSYEEGSGNQTMRGLDIDTLPRLFGLPERRLPLLEQYGKSFLSESQASFKLPALLSRLSRCPQAVLRDVFKPLEQRAKSGLHGAEGDWDANSRNLACNVALCYQLGLGVNRNSEKAGVWLDIAGLTHKEPDDLVGMMESDTNSFYSSYNSDAKEITNTEHQAVGFSAPWLHRVLELGGDEYSLKIIDLDRIEESHQFFASALVEERDKEDFYRLDAT</sequence>
<dbReference type="SUPFAM" id="SSF56112">
    <property type="entry name" value="Protein kinase-like (PK-like)"/>
    <property type="match status" value="1"/>
</dbReference>
<dbReference type="EMBL" id="WIQW01000031">
    <property type="protein sequence ID" value="KAF3098535.1"/>
    <property type="molecule type" value="Genomic_DNA"/>
</dbReference>
<evidence type="ECO:0000313" key="2">
    <source>
        <dbReference type="Proteomes" id="UP000475325"/>
    </source>
</evidence>
<dbReference type="InterPro" id="IPR011009">
    <property type="entry name" value="Kinase-like_dom_sf"/>
</dbReference>
<dbReference type="Gene3D" id="1.10.510.10">
    <property type="entry name" value="Transferase(Phosphotransferase) domain 1"/>
    <property type="match status" value="1"/>
</dbReference>
<protein>
    <recommendedName>
        <fullName evidence="3">Protein kinase domain-containing protein</fullName>
    </recommendedName>
</protein>
<organism evidence="1 2">
    <name type="scientific">Orbilia oligospora</name>
    <name type="common">Nematode-trapping fungus</name>
    <name type="synonym">Arthrobotrys oligospora</name>
    <dbReference type="NCBI Taxonomy" id="2813651"/>
    <lineage>
        <taxon>Eukaryota</taxon>
        <taxon>Fungi</taxon>
        <taxon>Dikarya</taxon>
        <taxon>Ascomycota</taxon>
        <taxon>Pezizomycotina</taxon>
        <taxon>Orbiliomycetes</taxon>
        <taxon>Orbiliales</taxon>
        <taxon>Orbiliaceae</taxon>
        <taxon>Orbilia</taxon>
    </lineage>
</organism>
<evidence type="ECO:0008006" key="3">
    <source>
        <dbReference type="Google" id="ProtNLM"/>
    </source>
</evidence>
<dbReference type="Proteomes" id="UP000475325">
    <property type="component" value="Unassembled WGS sequence"/>
</dbReference>
<name>A0A7C8J9J4_ORBOL</name>
<reference evidence="1 2" key="1">
    <citation type="submission" date="2019-06" db="EMBL/GenBank/DDBJ databases">
        <authorList>
            <person name="Palmer J.M."/>
        </authorList>
    </citation>
    <scope>NUCLEOTIDE SEQUENCE [LARGE SCALE GENOMIC DNA]</scope>
    <source>
        <strain evidence="1 2">TWF102</strain>
    </source>
</reference>
<dbReference type="AlphaFoldDB" id="A0A7C8J9J4"/>